<accession>J7R571</accession>
<evidence type="ECO:0008006" key="4">
    <source>
        <dbReference type="Google" id="ProtNLM"/>
    </source>
</evidence>
<feature type="compositionally biased region" description="Basic and acidic residues" evidence="1">
    <location>
        <begin position="179"/>
        <end position="195"/>
    </location>
</feature>
<dbReference type="GO" id="GO:0001671">
    <property type="term" value="F:ATPase activator activity"/>
    <property type="evidence" value="ECO:0007669"/>
    <property type="project" value="EnsemblFungi"/>
</dbReference>
<keyword evidence="3" id="KW-1185">Reference proteome</keyword>
<gene>
    <name evidence="2" type="primary">KNAG0D02150</name>
    <name evidence="2" type="ordered locus">KNAG_0D02150</name>
</gene>
<dbReference type="HOGENOM" id="CLU_088285_2_1_1"/>
<evidence type="ECO:0000313" key="3">
    <source>
        <dbReference type="Proteomes" id="UP000006310"/>
    </source>
</evidence>
<dbReference type="GO" id="GO:0007034">
    <property type="term" value="P:vacuolar transport"/>
    <property type="evidence" value="ECO:0007669"/>
    <property type="project" value="EnsemblFungi"/>
</dbReference>
<dbReference type="OMA" id="SGPDWFY"/>
<dbReference type="Pfam" id="PF08432">
    <property type="entry name" value="Vfa1"/>
    <property type="match status" value="1"/>
</dbReference>
<organism evidence="2 3">
    <name type="scientific">Huiozyma naganishii (strain ATCC MYA-139 / BCRC 22969 / CBS 8797 / KCTC 17520 / NBRC 10181 / NCYC 3082 / Yp74L-3)</name>
    <name type="common">Yeast</name>
    <name type="synonym">Kazachstania naganishii</name>
    <dbReference type="NCBI Taxonomy" id="1071383"/>
    <lineage>
        <taxon>Eukaryota</taxon>
        <taxon>Fungi</taxon>
        <taxon>Dikarya</taxon>
        <taxon>Ascomycota</taxon>
        <taxon>Saccharomycotina</taxon>
        <taxon>Saccharomycetes</taxon>
        <taxon>Saccharomycetales</taxon>
        <taxon>Saccharomycetaceae</taxon>
        <taxon>Huiozyma</taxon>
    </lineage>
</organism>
<sequence length="220" mass="25721">MNNEYIKRRVATKDSQLCMICQKPTTTVLFNQSGQDWIYTCELHLQNNPQFVTPSYSQEYHDAVENCKNNREALTKLKNNNSTDSSSWDTWVNRLFTKKQENDKAKPKESEILNSELPTNTRDDKGSNPTNPAKSPDIQSQINDLQGQYDAALEKMLTLQKSNKSFKLSDKMFALRLENRREKQRAQERKRREEENYSNTDPEQMQSQFSFPEVPKNVLK</sequence>
<evidence type="ECO:0000313" key="2">
    <source>
        <dbReference type="EMBL" id="CCK69965.1"/>
    </source>
</evidence>
<feature type="compositionally biased region" description="Polar residues" evidence="1">
    <location>
        <begin position="197"/>
        <end position="210"/>
    </location>
</feature>
<dbReference type="KEGG" id="kng:KNAG_0D02150"/>
<proteinExistence type="predicted"/>
<dbReference type="RefSeq" id="XP_022464211.1">
    <property type="nucleotide sequence ID" value="XM_022607635.1"/>
</dbReference>
<dbReference type="eggNOG" id="ENOG502RW3H">
    <property type="taxonomic scope" value="Eukaryota"/>
</dbReference>
<dbReference type="GeneID" id="34525654"/>
<feature type="region of interest" description="Disordered" evidence="1">
    <location>
        <begin position="179"/>
        <end position="220"/>
    </location>
</feature>
<feature type="compositionally biased region" description="Basic and acidic residues" evidence="1">
    <location>
        <begin position="99"/>
        <end position="111"/>
    </location>
</feature>
<dbReference type="AlphaFoldDB" id="J7R571"/>
<protein>
    <recommendedName>
        <fullName evidence="4">VPS4-associated protein 1</fullName>
    </recommendedName>
</protein>
<dbReference type="STRING" id="1071383.J7R571"/>
<evidence type="ECO:0000256" key="1">
    <source>
        <dbReference type="SAM" id="MobiDB-lite"/>
    </source>
</evidence>
<dbReference type="GO" id="GO:0005768">
    <property type="term" value="C:endosome"/>
    <property type="evidence" value="ECO:0007669"/>
    <property type="project" value="EnsemblFungi"/>
</dbReference>
<dbReference type="OrthoDB" id="2158714at2759"/>
<reference evidence="3" key="2">
    <citation type="submission" date="2012-08" db="EMBL/GenBank/DDBJ databases">
        <title>Genome sequence of Kazachstania naganishii.</title>
        <authorList>
            <person name="Gordon J.L."/>
            <person name="Armisen D."/>
            <person name="Proux-Wera E."/>
            <person name="OhEigeartaigh S.S."/>
            <person name="Byrne K.P."/>
            <person name="Wolfe K.H."/>
        </authorList>
    </citation>
    <scope>NUCLEOTIDE SEQUENCE [LARGE SCALE GENOMIC DNA]</scope>
    <source>
        <strain evidence="3">ATCC MYA-139 / BCRC 22969 / CBS 8797 / CCRC 22969 / KCTC 17520 / NBRC 10181 / NCYC 3082</strain>
    </source>
</reference>
<dbReference type="PANTHER" id="PTHR28218">
    <property type="entry name" value="VPS4-ASSOCIATED PROTEIN 1"/>
    <property type="match status" value="1"/>
</dbReference>
<feature type="region of interest" description="Disordered" evidence="1">
    <location>
        <begin position="99"/>
        <end position="139"/>
    </location>
</feature>
<dbReference type="Proteomes" id="UP000006310">
    <property type="component" value="Chromosome 4"/>
</dbReference>
<feature type="compositionally biased region" description="Polar residues" evidence="1">
    <location>
        <begin position="127"/>
        <end position="139"/>
    </location>
</feature>
<dbReference type="InterPro" id="IPR013640">
    <property type="entry name" value="Vfa1"/>
</dbReference>
<dbReference type="EMBL" id="HE978317">
    <property type="protein sequence ID" value="CCK69965.1"/>
    <property type="molecule type" value="Genomic_DNA"/>
</dbReference>
<reference evidence="2 3" key="1">
    <citation type="journal article" date="2011" name="Proc. Natl. Acad. Sci. U.S.A.">
        <title>Evolutionary erosion of yeast sex chromosomes by mating-type switching accidents.</title>
        <authorList>
            <person name="Gordon J.L."/>
            <person name="Armisen D."/>
            <person name="Proux-Wera E."/>
            <person name="Oheigeartaigh S.S."/>
            <person name="Byrne K.P."/>
            <person name="Wolfe K.H."/>
        </authorList>
    </citation>
    <scope>NUCLEOTIDE SEQUENCE [LARGE SCALE GENOMIC DNA]</scope>
    <source>
        <strain evidence="3">ATCC MYA-139 / BCRC 22969 / CBS 8797 / CCRC 22969 / KCTC 17520 / NBRC 10181 / NCYC 3082</strain>
    </source>
</reference>
<name>J7R571_HUIN7</name>
<dbReference type="PANTHER" id="PTHR28218:SF1">
    <property type="entry name" value="VPS4-ASSOCIATED PROTEIN 1"/>
    <property type="match status" value="1"/>
</dbReference>